<comment type="caution">
    <text evidence="7">The sequence shown here is derived from an EMBL/GenBank/DDBJ whole genome shotgun (WGS) entry which is preliminary data.</text>
</comment>
<dbReference type="InterPro" id="IPR054000">
    <property type="entry name" value="MLKL_N"/>
</dbReference>
<keyword evidence="2" id="KW-0677">Repeat</keyword>
<dbReference type="Pfam" id="PF22215">
    <property type="entry name" value="MLKL_N"/>
    <property type="match status" value="1"/>
</dbReference>
<protein>
    <submittedName>
        <fullName evidence="7">F-box only protein</fullName>
    </submittedName>
</protein>
<dbReference type="Gene3D" id="3.30.200.20">
    <property type="entry name" value="Phosphorylase Kinase, domain 1"/>
    <property type="match status" value="1"/>
</dbReference>
<organism evidence="7 8">
    <name type="scientific">Anaeramoeba flamelloides</name>
    <dbReference type="NCBI Taxonomy" id="1746091"/>
    <lineage>
        <taxon>Eukaryota</taxon>
        <taxon>Metamonada</taxon>
        <taxon>Anaeramoebidae</taxon>
        <taxon>Anaeramoeba</taxon>
    </lineage>
</organism>
<feature type="compositionally biased region" description="Low complexity" evidence="5">
    <location>
        <begin position="446"/>
        <end position="472"/>
    </location>
</feature>
<name>A0AAV7Z8J1_9EUKA</name>
<dbReference type="Pfam" id="PF00069">
    <property type="entry name" value="Pkinase"/>
    <property type="match status" value="1"/>
</dbReference>
<dbReference type="InterPro" id="IPR008271">
    <property type="entry name" value="Ser/Thr_kinase_AS"/>
</dbReference>
<dbReference type="PROSITE" id="PS00108">
    <property type="entry name" value="PROTEIN_KINASE_ST"/>
    <property type="match status" value="1"/>
</dbReference>
<dbReference type="InterPro" id="IPR036537">
    <property type="entry name" value="Adaptor_Cbl_N_dom_sf"/>
</dbReference>
<sequence length="1490" mass="170633">MSNLIGPIIRLSKKIGRLQKSVQFNHQKCHRIMTRVFLITSYLQTSQIHGTHEAERKKNALLELDKTIKVVYRLIEKHSPNSHWLFRMLKKGTEKNVFLDLYERLYNCAHNLDVPDIDNWGHTKNDEEDENKDKNELKSLLENLKKNPKEIEKLLKSQKKQNEQKKIKLRFNHVMNYINQLIERIKLEMNTKRKKRYNFEGGVDLENSSVNVLIIKYEELNEICNLAYGSYGEVYLANWLGVDVAVKQLIPDQNNEEGKINYQNEVLTLASLRHLNIVEFLGATNKYPYCLVTKYYKHGNLSQIIHNPKIVLTLTEIIDIAKQITLGLRYLHSQKILHRDLKPDNILITEDDSKIVPKIIDFGSSKRKTDQSSIRTLCGTPQYIAPEIVRSENYSYPADIYSFGILLWEMITRQKPYEGLFRSTVLNFKASLFHNYPKKNKDKTKNTQNKKTSYDNKNINKNHNNSQNIDQNTKIELIKEEEMKEEVMKEEVMEEEEMEESSKEREKEKNKEKGNKQERKENKKKFKEILDLIIPDYIDNSLRSLIESCWSIDPDLRPTFKEIFQQLDQLSKTLTNHQKHFLIKKIPIDGIHIHKNFLTLKEFLHHNSKKQNNKNSKNNVKKNNNCDDPEFLFLNKPQILSNQGYLIPNNLLVVGFDENCDFSTIDEALEVIQPNDVIQLSSGIHLFNGVDITTPNLRIRGQPSISADSIIISSNSNRSVFCFKAMNCGLFGIKIIKNSNNKNADFGIIEIQEGNCIIDNCIIQLESKINNYKNENNNNNDNNIIIKKNNDTNNNNNSTLDKKELVTKISCILIKGTNSSPIIQYNHLSGAAIGVSVLDNSKCFIDKNNIFKNQLYGIYFSNSKSCLIRHNNISDNYQDGIHINSSQIIQIEDNSIFSNHHNGIQSESSKILIKLNKIFKNYLNGILLLSESNGDIIKNYIYKNTNSGIDIQTGSFLNIITNEIELNNIGITVGKNAKVHIQLNNFINNKNTSIEKPTEQNQEIIIHNNNEVNSSSSNHTNNNHNNNNNNNNNNMNFDSTFFVNKNFPTFSESVFFNNHQIEKKEKNTRRNELIVTQVKRENCYLTISDAIEAAKEGDIIKVEAGRYQEHLIITKDNLEIIGPENGSEQVIIGSNVNHTFQFQAKTGRVSRLFFRHRNENYSAILLISGNLLIQDCDLSSNGESCITVEEGAYPTITNCNIHHSNLGIVFRKGSRGLVDQCQIHENIYQGILLNNSAFTTILNTNISQNQEGGIIVMSNASCLIKNCDISFNRLSGISINTQASPRIEECRIHHNSETGCFLYSGGLGHLVNNEIYNNQKSGISCRTNSNPKIFKNKIYSNHESGIYIYNDSTGTFKENNIYDNHLSGFQIKKGANPLIESNIIKLNKGAGIFSYENALGTFKKNFIYQNQLRGIDIENCSKPIIIENQLFNNQAGGIYYLQSSSGTMSKNKIFSNKEWQLFIEQGSFPILNENEISSGGTNNENVAECD</sequence>
<dbReference type="Proteomes" id="UP001146793">
    <property type="component" value="Unassembled WGS sequence"/>
</dbReference>
<reference evidence="7" key="1">
    <citation type="submission" date="2022-08" db="EMBL/GenBank/DDBJ databases">
        <title>Novel sulphate-reducing endosymbionts in the free-living metamonad Anaeramoeba.</title>
        <authorList>
            <person name="Jerlstrom-Hultqvist J."/>
            <person name="Cepicka I."/>
            <person name="Gallot-Lavallee L."/>
            <person name="Salas-Leiva D."/>
            <person name="Curtis B.A."/>
            <person name="Zahonova K."/>
            <person name="Pipaliya S."/>
            <person name="Dacks J."/>
            <person name="Roger A.J."/>
        </authorList>
    </citation>
    <scope>NUCLEOTIDE SEQUENCE</scope>
    <source>
        <strain evidence="7">Busselton2</strain>
    </source>
</reference>
<dbReference type="PANTHER" id="PTHR22990:SF15">
    <property type="entry name" value="F-BOX ONLY PROTEIN 10"/>
    <property type="match status" value="1"/>
</dbReference>
<feature type="compositionally biased region" description="Basic and acidic residues" evidence="5">
    <location>
        <begin position="476"/>
        <end position="491"/>
    </location>
</feature>
<dbReference type="InterPro" id="IPR051550">
    <property type="entry name" value="SCF-Subunits/Alg-Epimerases"/>
</dbReference>
<evidence type="ECO:0000256" key="5">
    <source>
        <dbReference type="SAM" id="MobiDB-lite"/>
    </source>
</evidence>
<dbReference type="GO" id="GO:0004672">
    <property type="term" value="F:protein kinase activity"/>
    <property type="evidence" value="ECO:0007669"/>
    <property type="project" value="InterPro"/>
</dbReference>
<keyword evidence="4" id="KW-0175">Coiled coil</keyword>
<dbReference type="Gene3D" id="1.10.510.10">
    <property type="entry name" value="Transferase(Phosphotransferase) domain 1"/>
    <property type="match status" value="2"/>
</dbReference>
<gene>
    <name evidence="7" type="ORF">M0812_16481</name>
</gene>
<evidence type="ECO:0000256" key="1">
    <source>
        <dbReference type="ARBA" id="ARBA00004906"/>
    </source>
</evidence>
<evidence type="ECO:0000256" key="3">
    <source>
        <dbReference type="ARBA" id="ARBA00022786"/>
    </source>
</evidence>
<keyword evidence="3" id="KW-0833">Ubl conjugation pathway</keyword>
<dbReference type="InterPro" id="IPR000719">
    <property type="entry name" value="Prot_kinase_dom"/>
</dbReference>
<dbReference type="SMART" id="SM00710">
    <property type="entry name" value="PbH1"/>
    <property type="match status" value="16"/>
</dbReference>
<dbReference type="InterPro" id="IPR012334">
    <property type="entry name" value="Pectin_lyas_fold"/>
</dbReference>
<dbReference type="SMART" id="SM00220">
    <property type="entry name" value="S_TKc"/>
    <property type="match status" value="1"/>
</dbReference>
<evidence type="ECO:0000313" key="7">
    <source>
        <dbReference type="EMBL" id="KAJ3437321.1"/>
    </source>
</evidence>
<dbReference type="SUPFAM" id="SSF56112">
    <property type="entry name" value="Protein kinase-like (PK-like)"/>
    <property type="match status" value="1"/>
</dbReference>
<evidence type="ECO:0000256" key="2">
    <source>
        <dbReference type="ARBA" id="ARBA00022737"/>
    </source>
</evidence>
<dbReference type="CDD" id="cd21037">
    <property type="entry name" value="MLKL_NTD"/>
    <property type="match status" value="1"/>
</dbReference>
<dbReference type="InterPro" id="IPR011050">
    <property type="entry name" value="Pectin_lyase_fold/virulence"/>
</dbReference>
<dbReference type="Gene3D" id="1.20.930.20">
    <property type="entry name" value="Adaptor protein Cbl, N-terminal domain"/>
    <property type="match status" value="1"/>
</dbReference>
<feature type="region of interest" description="Disordered" evidence="5">
    <location>
        <begin position="437"/>
        <end position="522"/>
    </location>
</feature>
<dbReference type="Gene3D" id="2.160.20.10">
    <property type="entry name" value="Single-stranded right-handed beta-helix, Pectin lyase-like"/>
    <property type="match status" value="3"/>
</dbReference>
<dbReference type="NCBIfam" id="TIGR03804">
    <property type="entry name" value="para_beta_helix"/>
    <property type="match status" value="4"/>
</dbReference>
<dbReference type="InterPro" id="IPR006633">
    <property type="entry name" value="Carb-bd_sugar_hydrolysis-dom"/>
</dbReference>
<dbReference type="InterPro" id="IPR039448">
    <property type="entry name" value="Beta_helix"/>
</dbReference>
<dbReference type="InterPro" id="IPR059179">
    <property type="entry name" value="MLKL-like_MCAfunc"/>
</dbReference>
<dbReference type="EMBL" id="JANTQA010000033">
    <property type="protein sequence ID" value="KAJ3437321.1"/>
    <property type="molecule type" value="Genomic_DNA"/>
</dbReference>
<dbReference type="SUPFAM" id="SSF51126">
    <property type="entry name" value="Pectin lyase-like"/>
    <property type="match status" value="3"/>
</dbReference>
<dbReference type="PANTHER" id="PTHR22990">
    <property type="entry name" value="F-BOX ONLY PROTEIN"/>
    <property type="match status" value="1"/>
</dbReference>
<dbReference type="InterPro" id="IPR011009">
    <property type="entry name" value="Kinase-like_dom_sf"/>
</dbReference>
<dbReference type="SMART" id="SM00722">
    <property type="entry name" value="CASH"/>
    <property type="match status" value="2"/>
</dbReference>
<evidence type="ECO:0000259" key="6">
    <source>
        <dbReference type="PROSITE" id="PS50011"/>
    </source>
</evidence>
<dbReference type="PROSITE" id="PS50011">
    <property type="entry name" value="PROTEIN_KINASE_DOM"/>
    <property type="match status" value="1"/>
</dbReference>
<accession>A0AAV7Z8J1</accession>
<feature type="domain" description="Protein kinase" evidence="6">
    <location>
        <begin position="220"/>
        <end position="583"/>
    </location>
</feature>
<dbReference type="InterPro" id="IPR006626">
    <property type="entry name" value="PbH1"/>
</dbReference>
<evidence type="ECO:0000313" key="8">
    <source>
        <dbReference type="Proteomes" id="UP001146793"/>
    </source>
</evidence>
<feature type="coiled-coil region" evidence="4">
    <location>
        <begin position="124"/>
        <end position="161"/>
    </location>
</feature>
<dbReference type="InterPro" id="IPR022441">
    <property type="entry name" value="Para_beta_helix_rpt-2"/>
</dbReference>
<feature type="compositionally biased region" description="Basic and acidic residues" evidence="5">
    <location>
        <begin position="500"/>
        <end position="521"/>
    </location>
</feature>
<dbReference type="Pfam" id="PF13229">
    <property type="entry name" value="Beta_helix"/>
    <property type="match status" value="3"/>
</dbReference>
<evidence type="ECO:0000256" key="4">
    <source>
        <dbReference type="SAM" id="Coils"/>
    </source>
</evidence>
<comment type="pathway">
    <text evidence="1">Protein modification; protein ubiquitination.</text>
</comment>
<feature type="region of interest" description="Disordered" evidence="5">
    <location>
        <begin position="1011"/>
        <end position="1035"/>
    </location>
</feature>
<dbReference type="GO" id="GO:0005524">
    <property type="term" value="F:ATP binding"/>
    <property type="evidence" value="ECO:0007669"/>
    <property type="project" value="InterPro"/>
</dbReference>
<dbReference type="GO" id="GO:0007166">
    <property type="term" value="P:cell surface receptor signaling pathway"/>
    <property type="evidence" value="ECO:0007669"/>
    <property type="project" value="InterPro"/>
</dbReference>
<proteinExistence type="predicted"/>